<evidence type="ECO:0000256" key="1">
    <source>
        <dbReference type="SAM" id="MobiDB-lite"/>
    </source>
</evidence>
<dbReference type="AlphaFoldDB" id="A0AAD7RFV9"/>
<protein>
    <submittedName>
        <fullName evidence="2">Uncharacterized protein</fullName>
    </submittedName>
</protein>
<evidence type="ECO:0000313" key="2">
    <source>
        <dbReference type="EMBL" id="KAJ8383536.1"/>
    </source>
</evidence>
<evidence type="ECO:0000313" key="3">
    <source>
        <dbReference type="Proteomes" id="UP001221898"/>
    </source>
</evidence>
<feature type="region of interest" description="Disordered" evidence="1">
    <location>
        <begin position="69"/>
        <end position="102"/>
    </location>
</feature>
<dbReference type="EMBL" id="JAINUG010000291">
    <property type="protein sequence ID" value="KAJ8383536.1"/>
    <property type="molecule type" value="Genomic_DNA"/>
</dbReference>
<gene>
    <name evidence="2" type="ORF">AAFF_G00219860</name>
</gene>
<comment type="caution">
    <text evidence="2">The sequence shown here is derived from an EMBL/GenBank/DDBJ whole genome shotgun (WGS) entry which is preliminary data.</text>
</comment>
<reference evidence="2" key="1">
    <citation type="journal article" date="2023" name="Science">
        <title>Genome structures resolve the early diversification of teleost fishes.</title>
        <authorList>
            <person name="Parey E."/>
            <person name="Louis A."/>
            <person name="Montfort J."/>
            <person name="Bouchez O."/>
            <person name="Roques C."/>
            <person name="Iampietro C."/>
            <person name="Lluch J."/>
            <person name="Castinel A."/>
            <person name="Donnadieu C."/>
            <person name="Desvignes T."/>
            <person name="Floi Bucao C."/>
            <person name="Jouanno E."/>
            <person name="Wen M."/>
            <person name="Mejri S."/>
            <person name="Dirks R."/>
            <person name="Jansen H."/>
            <person name="Henkel C."/>
            <person name="Chen W.J."/>
            <person name="Zahm M."/>
            <person name="Cabau C."/>
            <person name="Klopp C."/>
            <person name="Thompson A.W."/>
            <person name="Robinson-Rechavi M."/>
            <person name="Braasch I."/>
            <person name="Lecointre G."/>
            <person name="Bobe J."/>
            <person name="Postlethwait J.H."/>
            <person name="Berthelot C."/>
            <person name="Roest Crollius H."/>
            <person name="Guiguen Y."/>
        </authorList>
    </citation>
    <scope>NUCLEOTIDE SEQUENCE</scope>
    <source>
        <strain evidence="2">NC1722</strain>
    </source>
</reference>
<sequence length="120" mass="13452">MCTAIVVIPVVFLLVFLAVQKQIRRLFLPRVPDPKHVYEDLLKIDQSQLGRTFKDTCCVESATLTIESVHLEEDEEEEERERDEAAGTGHAGQATVIPNTATWPSNCPMLTAGHSPYVCW</sequence>
<keyword evidence="3" id="KW-1185">Reference proteome</keyword>
<feature type="compositionally biased region" description="Acidic residues" evidence="1">
    <location>
        <begin position="72"/>
        <end position="81"/>
    </location>
</feature>
<organism evidence="2 3">
    <name type="scientific">Aldrovandia affinis</name>
    <dbReference type="NCBI Taxonomy" id="143900"/>
    <lineage>
        <taxon>Eukaryota</taxon>
        <taxon>Metazoa</taxon>
        <taxon>Chordata</taxon>
        <taxon>Craniata</taxon>
        <taxon>Vertebrata</taxon>
        <taxon>Euteleostomi</taxon>
        <taxon>Actinopterygii</taxon>
        <taxon>Neopterygii</taxon>
        <taxon>Teleostei</taxon>
        <taxon>Notacanthiformes</taxon>
        <taxon>Halosauridae</taxon>
        <taxon>Aldrovandia</taxon>
    </lineage>
</organism>
<accession>A0AAD7RFV9</accession>
<proteinExistence type="predicted"/>
<dbReference type="Proteomes" id="UP001221898">
    <property type="component" value="Unassembled WGS sequence"/>
</dbReference>
<name>A0AAD7RFV9_9TELE</name>